<name>A0A7I7W5U1_9MYCO</name>
<evidence type="ECO:0000256" key="1">
    <source>
        <dbReference type="ARBA" id="ARBA00001954"/>
    </source>
</evidence>
<evidence type="ECO:0000256" key="5">
    <source>
        <dbReference type="ARBA" id="ARBA00022964"/>
    </source>
</evidence>
<keyword evidence="3" id="KW-0479">Metal-binding</keyword>
<dbReference type="CDD" id="cd07252">
    <property type="entry name" value="BphC1-RGP6_N_like"/>
    <property type="match status" value="1"/>
</dbReference>
<keyword evidence="4 8" id="KW-0058">Aromatic hydrocarbons catabolism</keyword>
<evidence type="ECO:0000313" key="13">
    <source>
        <dbReference type="Proteomes" id="UP000467379"/>
    </source>
</evidence>
<dbReference type="CDD" id="cd07237">
    <property type="entry name" value="BphC1-RGP6_C_like"/>
    <property type="match status" value="1"/>
</dbReference>
<dbReference type="SUPFAM" id="SSF54593">
    <property type="entry name" value="Glyoxalase/Bleomycin resistance protein/Dihydroxybiphenyl dioxygenase"/>
    <property type="match status" value="1"/>
</dbReference>
<dbReference type="PROSITE" id="PS00934">
    <property type="entry name" value="GLYOXALASE_I_1"/>
    <property type="match status" value="1"/>
</dbReference>
<reference evidence="10" key="3">
    <citation type="submission" date="2020-02" db="EMBL/GenBank/DDBJ databases">
        <authorList>
            <person name="Matsumoto Y."/>
            <person name="Motooka D."/>
            <person name="Nakamura S."/>
        </authorList>
    </citation>
    <scope>NUCLEOTIDE SEQUENCE</scope>
    <source>
        <strain evidence="10">JCM 12687</strain>
    </source>
</reference>
<dbReference type="InterPro" id="IPR029068">
    <property type="entry name" value="Glyas_Bleomycin-R_OHBP_Dase"/>
</dbReference>
<feature type="domain" description="VOC" evidence="9">
    <location>
        <begin position="143"/>
        <end position="261"/>
    </location>
</feature>
<evidence type="ECO:0000256" key="4">
    <source>
        <dbReference type="ARBA" id="ARBA00022797"/>
    </source>
</evidence>
<evidence type="ECO:0000256" key="8">
    <source>
        <dbReference type="RuleBase" id="RU000683"/>
    </source>
</evidence>
<gene>
    <name evidence="11" type="ORF">BST20_27245</name>
    <name evidence="10" type="ORF">MBRA_22560</name>
</gene>
<dbReference type="Pfam" id="PF00903">
    <property type="entry name" value="Glyoxalase"/>
    <property type="match status" value="1"/>
</dbReference>
<dbReference type="GO" id="GO:0004462">
    <property type="term" value="F:lactoylglutathione lyase activity"/>
    <property type="evidence" value="ECO:0007669"/>
    <property type="project" value="InterPro"/>
</dbReference>
<dbReference type="Pfam" id="PF22632">
    <property type="entry name" value="BphC_D1"/>
    <property type="match status" value="1"/>
</dbReference>
<dbReference type="GO" id="GO:0008198">
    <property type="term" value="F:ferrous iron binding"/>
    <property type="evidence" value="ECO:0007669"/>
    <property type="project" value="InterPro"/>
</dbReference>
<evidence type="ECO:0000256" key="2">
    <source>
        <dbReference type="ARBA" id="ARBA00008784"/>
    </source>
</evidence>
<evidence type="ECO:0000313" key="12">
    <source>
        <dbReference type="Proteomes" id="UP000192441"/>
    </source>
</evidence>
<dbReference type="InterPro" id="IPR018146">
    <property type="entry name" value="Glyoxalase_1_CS"/>
</dbReference>
<dbReference type="Proteomes" id="UP000192441">
    <property type="component" value="Unassembled WGS sequence"/>
</dbReference>
<organism evidence="11 12">
    <name type="scientific">Mycobacterium branderi</name>
    <dbReference type="NCBI Taxonomy" id="43348"/>
    <lineage>
        <taxon>Bacteria</taxon>
        <taxon>Bacillati</taxon>
        <taxon>Actinomycetota</taxon>
        <taxon>Actinomycetes</taxon>
        <taxon>Mycobacteriales</taxon>
        <taxon>Mycobacteriaceae</taxon>
        <taxon>Mycobacterium</taxon>
    </lineage>
</organism>
<keyword evidence="13" id="KW-1185">Reference proteome</keyword>
<dbReference type="Gene3D" id="3.10.180.10">
    <property type="entry name" value="2,3-Dihydroxybiphenyl 1,2-Dioxygenase, domain 1"/>
    <property type="match status" value="2"/>
</dbReference>
<dbReference type="GO" id="GO:0051213">
    <property type="term" value="F:dioxygenase activity"/>
    <property type="evidence" value="ECO:0007669"/>
    <property type="project" value="UniProtKB-KW"/>
</dbReference>
<feature type="domain" description="VOC" evidence="9">
    <location>
        <begin position="5"/>
        <end position="120"/>
    </location>
</feature>
<dbReference type="EMBL" id="MVHM01000032">
    <property type="protein sequence ID" value="ORA31244.1"/>
    <property type="molecule type" value="Genomic_DNA"/>
</dbReference>
<reference evidence="10 13" key="2">
    <citation type="journal article" date="2019" name="Emerg. Microbes Infect.">
        <title>Comprehensive subspecies identification of 175 nontuberculous mycobacteria species based on 7547 genomic profiles.</title>
        <authorList>
            <person name="Matsumoto Y."/>
            <person name="Kinjo T."/>
            <person name="Motooka D."/>
            <person name="Nabeya D."/>
            <person name="Jung N."/>
            <person name="Uechi K."/>
            <person name="Horii T."/>
            <person name="Iida T."/>
            <person name="Fujita J."/>
            <person name="Nakamura S."/>
        </authorList>
    </citation>
    <scope>NUCLEOTIDE SEQUENCE [LARGE SCALE GENOMIC DNA]</scope>
    <source>
        <strain evidence="10 13">JCM 12687</strain>
    </source>
</reference>
<dbReference type="OrthoDB" id="6909416at2"/>
<evidence type="ECO:0000256" key="3">
    <source>
        <dbReference type="ARBA" id="ARBA00022723"/>
    </source>
</evidence>
<dbReference type="Proteomes" id="UP000467379">
    <property type="component" value="Chromosome"/>
</dbReference>
<evidence type="ECO:0000313" key="11">
    <source>
        <dbReference type="EMBL" id="ORA31244.1"/>
    </source>
</evidence>
<proteinExistence type="inferred from homology"/>
<keyword evidence="6 8" id="KW-0560">Oxidoreductase</keyword>
<dbReference type="RefSeq" id="WP_083134524.1">
    <property type="nucleotide sequence ID" value="NZ_AP022606.1"/>
</dbReference>
<dbReference type="AlphaFoldDB" id="A0A7I7W5U1"/>
<keyword evidence="7 8" id="KW-0408">Iron</keyword>
<dbReference type="InterPro" id="IPR000486">
    <property type="entry name" value="Xdiol_ring_cleave_dOase_1/2"/>
</dbReference>
<protein>
    <submittedName>
        <fullName evidence="10">2,3-dihydroxybiphenyl 1,2-dioxygenase</fullName>
    </submittedName>
</protein>
<comment type="similarity">
    <text evidence="2 8">Belongs to the extradiol ring-cleavage dioxygenase family.</text>
</comment>
<dbReference type="PROSITE" id="PS00082">
    <property type="entry name" value="EXTRADIOL_DIOXYGENAS"/>
    <property type="match status" value="1"/>
</dbReference>
<evidence type="ECO:0000256" key="6">
    <source>
        <dbReference type="ARBA" id="ARBA00023002"/>
    </source>
</evidence>
<dbReference type="InterPro" id="IPR004360">
    <property type="entry name" value="Glyas_Fos-R_dOase_dom"/>
</dbReference>
<dbReference type="EMBL" id="AP022606">
    <property type="protein sequence ID" value="BBZ12061.1"/>
    <property type="molecule type" value="Genomic_DNA"/>
</dbReference>
<keyword evidence="5 8" id="KW-0223">Dioxygenase</keyword>
<dbReference type="PROSITE" id="PS51819">
    <property type="entry name" value="VOC"/>
    <property type="match status" value="2"/>
</dbReference>
<dbReference type="InterPro" id="IPR037523">
    <property type="entry name" value="VOC_core"/>
</dbReference>
<accession>A0A7I7W5U1</accession>
<comment type="cofactor">
    <cofactor evidence="1 8">
        <name>Fe(2+)</name>
        <dbReference type="ChEBI" id="CHEBI:29033"/>
    </cofactor>
</comment>
<reference evidence="11 12" key="1">
    <citation type="submission" date="2016-12" db="EMBL/GenBank/DDBJ databases">
        <title>The new phylogeny of genus Mycobacterium.</title>
        <authorList>
            <person name="Tortoli E."/>
            <person name="Trovato A."/>
            <person name="Cirillo D.M."/>
        </authorList>
    </citation>
    <scope>NUCLEOTIDE SEQUENCE [LARGE SCALE GENOMIC DNA]</scope>
    <source>
        <strain evidence="11 12">DSM 44624</strain>
    </source>
</reference>
<sequence>MSIASLGYLGVQTPDPGIWTTFGPEVLGLTVSRTGDDGSVYLRADLRHHRIAIHPGAESQVAYVGWEVAGESDLDAMIERLNRAGVSWRPGSATECAERKVERFIGFADPAGLPQEIFYGALVSYEPFVPGRPIQGFVTGDRGLGHVVFIVPDAAAAHEFYTKVLGFKLSDIVDTVFNTPGYFYHLNRRHHSLAILEAPNKAGLHHLMLELQDLNDVGTGYDIVRDRGYQLSMEFGRHSTDEVVSFYFITPAGFEIEYGWGGRQVDDATWHVVRADRGELWGHQVVGPGLPPTVRPVDAGVAAQ</sequence>
<evidence type="ECO:0000259" key="9">
    <source>
        <dbReference type="PROSITE" id="PS51819"/>
    </source>
</evidence>
<evidence type="ECO:0000313" key="10">
    <source>
        <dbReference type="EMBL" id="BBZ12061.1"/>
    </source>
</evidence>
<evidence type="ECO:0000256" key="7">
    <source>
        <dbReference type="ARBA" id="ARBA00023004"/>
    </source>
</evidence>